<dbReference type="Pfam" id="PF03364">
    <property type="entry name" value="Polyketide_cyc"/>
    <property type="match status" value="1"/>
</dbReference>
<name>A0A1E7JYI7_9ACTN</name>
<dbReference type="EMBL" id="LJGU01000135">
    <property type="protein sequence ID" value="OEU96768.1"/>
    <property type="molecule type" value="Genomic_DNA"/>
</dbReference>
<reference evidence="2 3" key="1">
    <citation type="journal article" date="2016" name="Front. Microbiol.">
        <title>Comparative Genomics Analysis of Streptomyces Species Reveals Their Adaptation to the Marine Environment and Their Diversity at the Genomic Level.</title>
        <authorList>
            <person name="Tian X."/>
            <person name="Zhang Z."/>
            <person name="Yang T."/>
            <person name="Chen M."/>
            <person name="Li J."/>
            <person name="Chen F."/>
            <person name="Yang J."/>
            <person name="Li W."/>
            <person name="Zhang B."/>
            <person name="Zhang Z."/>
            <person name="Wu J."/>
            <person name="Zhang C."/>
            <person name="Long L."/>
            <person name="Xiao J."/>
        </authorList>
    </citation>
    <scope>NUCLEOTIDE SEQUENCE [LARGE SCALE GENOMIC DNA]</scope>
    <source>
        <strain evidence="2 3">SCSIO 02100</strain>
    </source>
</reference>
<organism evidence="2 3">
    <name type="scientific">Streptomyces oceani</name>
    <dbReference type="NCBI Taxonomy" id="1075402"/>
    <lineage>
        <taxon>Bacteria</taxon>
        <taxon>Bacillati</taxon>
        <taxon>Actinomycetota</taxon>
        <taxon>Actinomycetes</taxon>
        <taxon>Kitasatosporales</taxon>
        <taxon>Streptomycetaceae</taxon>
        <taxon>Streptomyces</taxon>
    </lineage>
</organism>
<proteinExistence type="predicted"/>
<dbReference type="Gene3D" id="3.30.530.20">
    <property type="match status" value="1"/>
</dbReference>
<dbReference type="PATRIC" id="fig|1075402.3.peg.1235"/>
<dbReference type="InterPro" id="IPR005031">
    <property type="entry name" value="COQ10_START"/>
</dbReference>
<dbReference type="AlphaFoldDB" id="A0A1E7JYI7"/>
<accession>A0A1E7JYI7</accession>
<keyword evidence="3" id="KW-1185">Reference proteome</keyword>
<evidence type="ECO:0000313" key="3">
    <source>
        <dbReference type="Proteomes" id="UP000176101"/>
    </source>
</evidence>
<feature type="domain" description="Coenzyme Q-binding protein COQ10 START" evidence="1">
    <location>
        <begin position="15"/>
        <end position="95"/>
    </location>
</feature>
<dbReference type="OrthoDB" id="5402478at2"/>
<dbReference type="SUPFAM" id="SSF55961">
    <property type="entry name" value="Bet v1-like"/>
    <property type="match status" value="1"/>
</dbReference>
<gene>
    <name evidence="2" type="ORF">AN216_18945</name>
</gene>
<protein>
    <submittedName>
        <fullName evidence="2">Polyketide cyclase</fullName>
    </submittedName>
</protein>
<dbReference type="InterPro" id="IPR023393">
    <property type="entry name" value="START-like_dom_sf"/>
</dbReference>
<comment type="caution">
    <text evidence="2">The sequence shown here is derived from an EMBL/GenBank/DDBJ whole genome shotgun (WGS) entry which is preliminary data.</text>
</comment>
<evidence type="ECO:0000259" key="1">
    <source>
        <dbReference type="Pfam" id="PF03364"/>
    </source>
</evidence>
<dbReference type="Proteomes" id="UP000176101">
    <property type="component" value="Unassembled WGS sequence"/>
</dbReference>
<sequence>MRWHYYEFHAVWRLSATPAEVYAVLADAERYPSWWPQVREVYPLDGDAGMACFRSFLPYELRVTARALRRDEATGVLEMAMTGDLQGHVRWTIARDTADPRLVRAEFDQCVEVRKRSLRWFALPGRPLFLANHALMMRAGLRGLRRRLAHGLDEA</sequence>
<evidence type="ECO:0000313" key="2">
    <source>
        <dbReference type="EMBL" id="OEU96768.1"/>
    </source>
</evidence>
<dbReference type="STRING" id="1075402.AN216_18945"/>